<proteinExistence type="predicted"/>
<protein>
    <submittedName>
        <fullName evidence="1">Uncharacterized protein</fullName>
    </submittedName>
</protein>
<keyword evidence="2" id="KW-1185">Reference proteome</keyword>
<sequence>MRLISIQFTAILIDLQQVTYRDQKLVEVWIECRSYYLTELYESLKSHKHHTAVPRTLYNSTSHGSYFSKILRTV</sequence>
<name>A0A9D4L4S1_DREPO</name>
<reference evidence="1" key="2">
    <citation type="submission" date="2020-11" db="EMBL/GenBank/DDBJ databases">
        <authorList>
            <person name="McCartney M.A."/>
            <person name="Auch B."/>
            <person name="Kono T."/>
            <person name="Mallez S."/>
            <person name="Becker A."/>
            <person name="Gohl D.M."/>
            <person name="Silverstein K.A.T."/>
            <person name="Koren S."/>
            <person name="Bechman K.B."/>
            <person name="Herman A."/>
            <person name="Abrahante J.E."/>
            <person name="Garbe J."/>
        </authorList>
    </citation>
    <scope>NUCLEOTIDE SEQUENCE</scope>
    <source>
        <strain evidence="1">Duluth1</strain>
        <tissue evidence="1">Whole animal</tissue>
    </source>
</reference>
<reference evidence="1" key="1">
    <citation type="journal article" date="2019" name="bioRxiv">
        <title>The Genome of the Zebra Mussel, Dreissena polymorpha: A Resource for Invasive Species Research.</title>
        <authorList>
            <person name="McCartney M.A."/>
            <person name="Auch B."/>
            <person name="Kono T."/>
            <person name="Mallez S."/>
            <person name="Zhang Y."/>
            <person name="Obille A."/>
            <person name="Becker A."/>
            <person name="Abrahante J.E."/>
            <person name="Garbe J."/>
            <person name="Badalamenti J.P."/>
            <person name="Herman A."/>
            <person name="Mangelson H."/>
            <person name="Liachko I."/>
            <person name="Sullivan S."/>
            <person name="Sone E.D."/>
            <person name="Koren S."/>
            <person name="Silverstein K.A.T."/>
            <person name="Beckman K.B."/>
            <person name="Gohl D.M."/>
        </authorList>
    </citation>
    <scope>NUCLEOTIDE SEQUENCE</scope>
    <source>
        <strain evidence="1">Duluth1</strain>
        <tissue evidence="1">Whole animal</tissue>
    </source>
</reference>
<organism evidence="1 2">
    <name type="scientific">Dreissena polymorpha</name>
    <name type="common">Zebra mussel</name>
    <name type="synonym">Mytilus polymorpha</name>
    <dbReference type="NCBI Taxonomy" id="45954"/>
    <lineage>
        <taxon>Eukaryota</taxon>
        <taxon>Metazoa</taxon>
        <taxon>Spiralia</taxon>
        <taxon>Lophotrochozoa</taxon>
        <taxon>Mollusca</taxon>
        <taxon>Bivalvia</taxon>
        <taxon>Autobranchia</taxon>
        <taxon>Heteroconchia</taxon>
        <taxon>Euheterodonta</taxon>
        <taxon>Imparidentia</taxon>
        <taxon>Neoheterodontei</taxon>
        <taxon>Myida</taxon>
        <taxon>Dreissenoidea</taxon>
        <taxon>Dreissenidae</taxon>
        <taxon>Dreissena</taxon>
    </lineage>
</organism>
<comment type="caution">
    <text evidence="1">The sequence shown here is derived from an EMBL/GenBank/DDBJ whole genome shotgun (WGS) entry which is preliminary data.</text>
</comment>
<dbReference type="EMBL" id="JAIWYP010000003">
    <property type="protein sequence ID" value="KAH3851269.1"/>
    <property type="molecule type" value="Genomic_DNA"/>
</dbReference>
<evidence type="ECO:0000313" key="1">
    <source>
        <dbReference type="EMBL" id="KAH3851269.1"/>
    </source>
</evidence>
<gene>
    <name evidence="1" type="ORF">DPMN_093749</name>
</gene>
<evidence type="ECO:0000313" key="2">
    <source>
        <dbReference type="Proteomes" id="UP000828390"/>
    </source>
</evidence>
<dbReference type="Proteomes" id="UP000828390">
    <property type="component" value="Unassembled WGS sequence"/>
</dbReference>
<accession>A0A9D4L4S1</accession>
<dbReference type="AlphaFoldDB" id="A0A9D4L4S1"/>